<feature type="binding site" evidence="4">
    <location>
        <position position="186"/>
    </location>
    <ligand>
        <name>Mg(2+)</name>
        <dbReference type="ChEBI" id="CHEBI:18420"/>
    </ligand>
</feature>
<dbReference type="CDD" id="cd03320">
    <property type="entry name" value="OSBS"/>
    <property type="match status" value="1"/>
</dbReference>
<sequence length="354" mass="36698">MSGDRSASVRSFSLPLESPLSTSAGDIDERSGFVVRYDHRGETGIGEATPLPGWTESLADCEDALDRALAAGADGDHSAALLELDADEARAARHGFATALLDADARADGLPLYRWFDDSRTVHRVPVNATVGDADRESTVERAAAAIDRGFDCLKLKVGARSVDADVERVRAVREAVGVDVTLRLDANGAWTREEAQRALDGVGPVGVAYVEQPLPADDLSGLATLRERSDDVDIAVDETLAERSMAAVFDAGAADVVVLKPMVLGGPGTAHTLAMRAREEGIEPVVTTTVDAVVARTAAVHVAAAIPDVAPCGLATGELLAEDLAPDPAPVSEGAMAVPQDPGIGIDASEVGP</sequence>
<comment type="function">
    <text evidence="4">Converts 2-succinyl-6-hydroxy-2,4-cyclohexadiene-1-carboxylate (SHCHC) to 2-succinylbenzoate (OSB).</text>
</comment>
<dbReference type="Gene3D" id="3.30.390.10">
    <property type="entry name" value="Enolase-like, N-terminal domain"/>
    <property type="match status" value="1"/>
</dbReference>
<keyword evidence="1 4" id="KW-0479">Metal-binding</keyword>
<dbReference type="GO" id="GO:0009234">
    <property type="term" value="P:menaquinone biosynthetic process"/>
    <property type="evidence" value="ECO:0007669"/>
    <property type="project" value="UniProtKB-UniRule"/>
</dbReference>
<feature type="active site" description="Proton acceptor" evidence="4">
    <location>
        <position position="261"/>
    </location>
</feature>
<dbReference type="HAMAP" id="MF_00470">
    <property type="entry name" value="MenC_1"/>
    <property type="match status" value="1"/>
</dbReference>
<dbReference type="GeneID" id="78823169"/>
<keyword evidence="4" id="KW-0474">Menaquinone biosynthesis</keyword>
<evidence type="ECO:0000256" key="1">
    <source>
        <dbReference type="ARBA" id="ARBA00022723"/>
    </source>
</evidence>
<dbReference type="EC" id="4.2.1.113" evidence="4"/>
<feature type="binding site" evidence="4">
    <location>
        <position position="238"/>
    </location>
    <ligand>
        <name>Mg(2+)</name>
        <dbReference type="ChEBI" id="CHEBI:18420"/>
    </ligand>
</feature>
<dbReference type="Pfam" id="PF13378">
    <property type="entry name" value="MR_MLE_C"/>
    <property type="match status" value="1"/>
</dbReference>
<dbReference type="AlphaFoldDB" id="A0ABD5Y7G6"/>
<dbReference type="InterPro" id="IPR041338">
    <property type="entry name" value="OSBS_N"/>
</dbReference>
<evidence type="ECO:0000256" key="3">
    <source>
        <dbReference type="ARBA" id="ARBA00023239"/>
    </source>
</evidence>
<evidence type="ECO:0000313" key="8">
    <source>
        <dbReference type="Proteomes" id="UP001596432"/>
    </source>
</evidence>
<dbReference type="SMART" id="SM00922">
    <property type="entry name" value="MR_MLE"/>
    <property type="match status" value="1"/>
</dbReference>
<dbReference type="GO" id="GO:0000287">
    <property type="term" value="F:magnesium ion binding"/>
    <property type="evidence" value="ECO:0007669"/>
    <property type="project" value="UniProtKB-UniRule"/>
</dbReference>
<evidence type="ECO:0000256" key="5">
    <source>
        <dbReference type="SAM" id="MobiDB-lite"/>
    </source>
</evidence>
<feature type="region of interest" description="Disordered" evidence="5">
    <location>
        <begin position="335"/>
        <end position="354"/>
    </location>
</feature>
<dbReference type="Pfam" id="PF21508">
    <property type="entry name" value="MenC_N"/>
    <property type="match status" value="1"/>
</dbReference>
<evidence type="ECO:0000259" key="6">
    <source>
        <dbReference type="SMART" id="SM00922"/>
    </source>
</evidence>
<keyword evidence="8" id="KW-1185">Reference proteome</keyword>
<accession>A0ABD5Y7G6</accession>
<comment type="pathway">
    <text evidence="4">Quinol/quinone metabolism; menaquinone biosynthesis.</text>
</comment>
<dbReference type="InterPro" id="IPR029017">
    <property type="entry name" value="Enolase-like_N"/>
</dbReference>
<dbReference type="InterPro" id="IPR036849">
    <property type="entry name" value="Enolase-like_C_sf"/>
</dbReference>
<comment type="caution">
    <text evidence="7">The sequence shown here is derived from an EMBL/GenBank/DDBJ whole genome shotgun (WGS) entry which is preliminary data.</text>
</comment>
<dbReference type="InterPro" id="IPR029065">
    <property type="entry name" value="Enolase_C-like"/>
</dbReference>
<reference evidence="7 8" key="1">
    <citation type="journal article" date="2019" name="Int. J. Syst. Evol. Microbiol.">
        <title>The Global Catalogue of Microorganisms (GCM) 10K type strain sequencing project: providing services to taxonomists for standard genome sequencing and annotation.</title>
        <authorList>
            <consortium name="The Broad Institute Genomics Platform"/>
            <consortium name="The Broad Institute Genome Sequencing Center for Infectious Disease"/>
            <person name="Wu L."/>
            <person name="Ma J."/>
        </authorList>
    </citation>
    <scope>NUCLEOTIDE SEQUENCE [LARGE SCALE GENOMIC DNA]</scope>
    <source>
        <strain evidence="7 8">XZYJT29</strain>
    </source>
</reference>
<feature type="active site" description="Proton donor" evidence="4">
    <location>
        <position position="157"/>
    </location>
</feature>
<dbReference type="PANTHER" id="PTHR48073:SF2">
    <property type="entry name" value="O-SUCCINYLBENZOATE SYNTHASE"/>
    <property type="match status" value="1"/>
</dbReference>
<dbReference type="RefSeq" id="WP_274323866.1">
    <property type="nucleotide sequence ID" value="NZ_CP118158.1"/>
</dbReference>
<dbReference type="SUPFAM" id="SSF51604">
    <property type="entry name" value="Enolase C-terminal domain-like"/>
    <property type="match status" value="1"/>
</dbReference>
<comment type="pathway">
    <text evidence="4">Quinol/quinone metabolism; 1,4-dihydroxy-2-naphthoate biosynthesis; 1,4-dihydroxy-2-naphthoate from chorismate: step 4/7.</text>
</comment>
<proteinExistence type="inferred from homology"/>
<keyword evidence="2 4" id="KW-0460">Magnesium</keyword>
<dbReference type="Gene3D" id="3.20.20.120">
    <property type="entry name" value="Enolase-like C-terminal domain"/>
    <property type="match status" value="1"/>
</dbReference>
<dbReference type="GO" id="GO:0043748">
    <property type="term" value="F:O-succinylbenzoate synthase activity"/>
    <property type="evidence" value="ECO:0007669"/>
    <property type="project" value="UniProtKB-EC"/>
</dbReference>
<keyword evidence="3 4" id="KW-0456">Lyase</keyword>
<feature type="domain" description="Mandelate racemase/muconate lactonizing enzyme C-terminal" evidence="6">
    <location>
        <begin position="136"/>
        <end position="233"/>
    </location>
</feature>
<dbReference type="SFLD" id="SFLDS00001">
    <property type="entry name" value="Enolase"/>
    <property type="match status" value="1"/>
</dbReference>
<dbReference type="SFLD" id="SFLDG00180">
    <property type="entry name" value="muconate_cycloisomerase"/>
    <property type="match status" value="1"/>
</dbReference>
<protein>
    <recommendedName>
        <fullName evidence="4">o-succinylbenzoate synthase</fullName>
        <shortName evidence="4">OSB synthase</shortName>
        <shortName evidence="4">OSBS</shortName>
        <ecNumber evidence="4">4.2.1.113</ecNumber>
    </recommendedName>
    <alternativeName>
        <fullName evidence="4">4-(2'-carboxyphenyl)-4-oxybutyric acid synthase</fullName>
    </alternativeName>
    <alternativeName>
        <fullName evidence="4">o-succinylbenzoic acid synthase</fullName>
    </alternativeName>
</protein>
<organism evidence="7 8">
    <name type="scientific">Halosimplex aquaticum</name>
    <dbReference type="NCBI Taxonomy" id="3026162"/>
    <lineage>
        <taxon>Archaea</taxon>
        <taxon>Methanobacteriati</taxon>
        <taxon>Methanobacteriota</taxon>
        <taxon>Stenosarchaea group</taxon>
        <taxon>Halobacteria</taxon>
        <taxon>Halobacteriales</taxon>
        <taxon>Haloarculaceae</taxon>
        <taxon>Halosimplex</taxon>
    </lineage>
</organism>
<name>A0ABD5Y7G6_9EURY</name>
<comment type="cofactor">
    <cofactor evidence="4">
        <name>a divalent metal cation</name>
        <dbReference type="ChEBI" id="CHEBI:60240"/>
    </cofactor>
</comment>
<dbReference type="SUPFAM" id="SSF54826">
    <property type="entry name" value="Enolase N-terminal domain-like"/>
    <property type="match status" value="1"/>
</dbReference>
<feature type="binding site" evidence="4">
    <location>
        <position position="212"/>
    </location>
    <ligand>
        <name>Mg(2+)</name>
        <dbReference type="ChEBI" id="CHEBI:18420"/>
    </ligand>
</feature>
<dbReference type="PANTHER" id="PTHR48073">
    <property type="entry name" value="O-SUCCINYLBENZOATE SYNTHASE-RELATED"/>
    <property type="match status" value="1"/>
</dbReference>
<comment type="catalytic activity">
    <reaction evidence="4">
        <text>(1R,6R)-6-hydroxy-2-succinyl-cyclohexa-2,4-diene-1-carboxylate = 2-succinylbenzoate + H2O</text>
        <dbReference type="Rhea" id="RHEA:10196"/>
        <dbReference type="ChEBI" id="CHEBI:15377"/>
        <dbReference type="ChEBI" id="CHEBI:18325"/>
        <dbReference type="ChEBI" id="CHEBI:58689"/>
        <dbReference type="EC" id="4.2.1.113"/>
    </reaction>
</comment>
<evidence type="ECO:0000256" key="2">
    <source>
        <dbReference type="ARBA" id="ARBA00022842"/>
    </source>
</evidence>
<gene>
    <name evidence="4 7" type="primary">menC</name>
    <name evidence="7" type="ORF">ACFQMA_23655</name>
</gene>
<dbReference type="SFLD" id="SFLDF00009">
    <property type="entry name" value="o-succinylbenzoate_synthase"/>
    <property type="match status" value="1"/>
</dbReference>
<dbReference type="EMBL" id="JBHTAS010000001">
    <property type="protein sequence ID" value="MFC7142816.1"/>
    <property type="molecule type" value="Genomic_DNA"/>
</dbReference>
<dbReference type="InterPro" id="IPR018110">
    <property type="entry name" value="Mandel_Rmase/mucon_lact_enz_CS"/>
</dbReference>
<dbReference type="Proteomes" id="UP001596432">
    <property type="component" value="Unassembled WGS sequence"/>
</dbReference>
<dbReference type="InterPro" id="IPR010196">
    <property type="entry name" value="OSB_synthase_MenC1"/>
</dbReference>
<evidence type="ECO:0000313" key="7">
    <source>
        <dbReference type="EMBL" id="MFC7142816.1"/>
    </source>
</evidence>
<dbReference type="PROSITE" id="PS00909">
    <property type="entry name" value="MR_MLE_2"/>
    <property type="match status" value="1"/>
</dbReference>
<dbReference type="NCBIfam" id="TIGR01927">
    <property type="entry name" value="menC_gam_Gplu"/>
    <property type="match status" value="1"/>
</dbReference>
<dbReference type="InterPro" id="IPR013342">
    <property type="entry name" value="Mandelate_racemase_C"/>
</dbReference>
<comment type="similarity">
    <text evidence="4">Belongs to the mandelate racemase/muconate lactonizing enzyme family. MenC type 1 subfamily.</text>
</comment>
<evidence type="ECO:0000256" key="4">
    <source>
        <dbReference type="HAMAP-Rule" id="MF_00470"/>
    </source>
</evidence>